<gene>
    <name evidence="1" type="ORF">A2W70_04785</name>
</gene>
<dbReference type="AlphaFoldDB" id="A0A1F5HRH2"/>
<dbReference type="STRING" id="1797731.A2W70_04785"/>
<comment type="caution">
    <text evidence="1">The sequence shown here is derived from an EMBL/GenBank/DDBJ whole genome shotgun (WGS) entry which is preliminary data.</text>
</comment>
<dbReference type="Proteomes" id="UP000177747">
    <property type="component" value="Unassembled WGS sequence"/>
</dbReference>
<evidence type="ECO:0000313" key="2">
    <source>
        <dbReference type="Proteomes" id="UP000177747"/>
    </source>
</evidence>
<dbReference type="EMBL" id="MFBU01000014">
    <property type="protein sequence ID" value="OGE06737.1"/>
    <property type="molecule type" value="Genomic_DNA"/>
</dbReference>
<reference evidence="1 2" key="1">
    <citation type="journal article" date="2016" name="Nat. Commun.">
        <title>Thousands of microbial genomes shed light on interconnected biogeochemical processes in an aquifer system.</title>
        <authorList>
            <person name="Anantharaman K."/>
            <person name="Brown C.T."/>
            <person name="Hug L.A."/>
            <person name="Sharon I."/>
            <person name="Castelle C.J."/>
            <person name="Probst A.J."/>
            <person name="Thomas B.C."/>
            <person name="Singh A."/>
            <person name="Wilkins M.J."/>
            <person name="Karaoz U."/>
            <person name="Brodie E.L."/>
            <person name="Williams K.H."/>
            <person name="Hubbard S.S."/>
            <person name="Banfield J.F."/>
        </authorList>
    </citation>
    <scope>NUCLEOTIDE SEQUENCE [LARGE SCALE GENOMIC DNA]</scope>
</reference>
<sequence length="124" mass="13076">MFGATRVAHNIGSSIPKLARYFMEPTASSIPSFSVKNGGLIIRNVSGLYPFSPNNRTALSKAAFVHVEFTASSRTKSLDDCKPIATASSFCPRSSFASSTFSGVMNCGSDSTTSIDALLSPTLL</sequence>
<protein>
    <submittedName>
        <fullName evidence="1">Uncharacterized protein</fullName>
    </submittedName>
</protein>
<organism evidence="1 2">
    <name type="scientific">Candidatus Curtissbacteria bacterium RIFCSPLOWO2_02_41_11</name>
    <dbReference type="NCBI Taxonomy" id="1797731"/>
    <lineage>
        <taxon>Bacteria</taxon>
        <taxon>Candidatus Curtissiibacteriota</taxon>
    </lineage>
</organism>
<proteinExistence type="predicted"/>
<accession>A0A1F5HRH2</accession>
<evidence type="ECO:0000313" key="1">
    <source>
        <dbReference type="EMBL" id="OGE06737.1"/>
    </source>
</evidence>
<name>A0A1F5HRH2_9BACT</name>